<organism evidence="4 5">
    <name type="scientific">Actinidia rufa</name>
    <dbReference type="NCBI Taxonomy" id="165716"/>
    <lineage>
        <taxon>Eukaryota</taxon>
        <taxon>Viridiplantae</taxon>
        <taxon>Streptophyta</taxon>
        <taxon>Embryophyta</taxon>
        <taxon>Tracheophyta</taxon>
        <taxon>Spermatophyta</taxon>
        <taxon>Magnoliopsida</taxon>
        <taxon>eudicotyledons</taxon>
        <taxon>Gunneridae</taxon>
        <taxon>Pentapetalae</taxon>
        <taxon>asterids</taxon>
        <taxon>Ericales</taxon>
        <taxon>Actinidiaceae</taxon>
        <taxon>Actinidia</taxon>
    </lineage>
</organism>
<keyword evidence="2" id="KW-1133">Transmembrane helix</keyword>
<keyword evidence="2" id="KW-0812">Transmembrane</keyword>
<feature type="compositionally biased region" description="Polar residues" evidence="1">
    <location>
        <begin position="277"/>
        <end position="294"/>
    </location>
</feature>
<protein>
    <submittedName>
        <fullName evidence="4">Cotton fiber</fullName>
    </submittedName>
</protein>
<dbReference type="Proteomes" id="UP000585474">
    <property type="component" value="Unassembled WGS sequence"/>
</dbReference>
<name>A0A7J0F0T4_9ERIC</name>
<sequence>MAVSSSTWILSLKVMLISTGVVSIAVMMKSSVPLIMDFAIYKLPLIWSALVSWLRPPYLYFVINFIIIAIVATSRFHHRKSEAEPLVPSANPTPSDLHSPQPEFGDLVLPAAHESESVVSEVKNVDVNGDAEDDQDDAFVISRSTWPPPQRTISPEMDPVYQPPTPEKPLVSSRFGHRRPLKASPEGILVIKFEPLDFGGQCLTPAGDFRRFECGKGQVSNLNSLSANFSGARVLRVAKSKRHETFDNTWRMITDGRHVPLTRHLRKSDTWEHHSRPLNTTSPVDQSPQMVTKSETFRDRTNFEPATSSPGSGKLRKEPSLSQDELNRRVEAFIKKFNDEMRLQRQESLNQYVEMINRGAH</sequence>
<dbReference type="InterPro" id="IPR025520">
    <property type="entry name" value="DUF4408"/>
</dbReference>
<evidence type="ECO:0000313" key="5">
    <source>
        <dbReference type="Proteomes" id="UP000585474"/>
    </source>
</evidence>
<dbReference type="Pfam" id="PF05553">
    <property type="entry name" value="DUF761"/>
    <property type="match status" value="1"/>
</dbReference>
<keyword evidence="5" id="KW-1185">Reference proteome</keyword>
<evidence type="ECO:0000259" key="3">
    <source>
        <dbReference type="Pfam" id="PF14364"/>
    </source>
</evidence>
<keyword evidence="2" id="KW-0472">Membrane</keyword>
<feature type="region of interest" description="Disordered" evidence="1">
    <location>
        <begin position="268"/>
        <end position="323"/>
    </location>
</feature>
<dbReference type="Pfam" id="PF14364">
    <property type="entry name" value="DUF4408"/>
    <property type="match status" value="1"/>
</dbReference>
<dbReference type="PANTHER" id="PTHR33098">
    <property type="entry name" value="COTTON FIBER (DUF761)"/>
    <property type="match status" value="1"/>
</dbReference>
<evidence type="ECO:0000256" key="2">
    <source>
        <dbReference type="SAM" id="Phobius"/>
    </source>
</evidence>
<evidence type="ECO:0000313" key="4">
    <source>
        <dbReference type="EMBL" id="GFY91809.1"/>
    </source>
</evidence>
<dbReference type="EMBL" id="BJWL01000008">
    <property type="protein sequence ID" value="GFY91809.1"/>
    <property type="molecule type" value="Genomic_DNA"/>
</dbReference>
<feature type="transmembrane region" description="Helical" evidence="2">
    <location>
        <begin position="6"/>
        <end position="27"/>
    </location>
</feature>
<feature type="transmembrane region" description="Helical" evidence="2">
    <location>
        <begin position="58"/>
        <end position="76"/>
    </location>
</feature>
<evidence type="ECO:0000256" key="1">
    <source>
        <dbReference type="SAM" id="MobiDB-lite"/>
    </source>
</evidence>
<gene>
    <name evidence="4" type="ORF">Acr_08g0002050</name>
</gene>
<feature type="domain" description="DUF4408" evidence="3">
    <location>
        <begin position="44"/>
        <end position="76"/>
    </location>
</feature>
<dbReference type="OrthoDB" id="1933168at2759"/>
<proteinExistence type="predicted"/>
<dbReference type="InterPro" id="IPR008480">
    <property type="entry name" value="DUF761_pln"/>
</dbReference>
<dbReference type="PANTHER" id="PTHR33098:SF75">
    <property type="entry name" value="DUF4408 DOMAIN PROTEIN"/>
    <property type="match status" value="1"/>
</dbReference>
<comment type="caution">
    <text evidence="4">The sequence shown here is derived from an EMBL/GenBank/DDBJ whole genome shotgun (WGS) entry which is preliminary data.</text>
</comment>
<dbReference type="AlphaFoldDB" id="A0A7J0F0T4"/>
<reference evidence="4 5" key="1">
    <citation type="submission" date="2019-07" db="EMBL/GenBank/DDBJ databases">
        <title>De Novo Assembly of kiwifruit Actinidia rufa.</title>
        <authorList>
            <person name="Sugita-Konishi S."/>
            <person name="Sato K."/>
            <person name="Mori E."/>
            <person name="Abe Y."/>
            <person name="Kisaki G."/>
            <person name="Hamano K."/>
            <person name="Suezawa K."/>
            <person name="Otani M."/>
            <person name="Fukuda T."/>
            <person name="Manabe T."/>
            <person name="Gomi K."/>
            <person name="Tabuchi M."/>
            <person name="Akimitsu K."/>
            <person name="Kataoka I."/>
        </authorList>
    </citation>
    <scope>NUCLEOTIDE SEQUENCE [LARGE SCALE GENOMIC DNA]</scope>
    <source>
        <strain evidence="5">cv. Fuchu</strain>
    </source>
</reference>
<accession>A0A7J0F0T4</accession>